<dbReference type="Gene3D" id="3.30.70.1230">
    <property type="entry name" value="Nucleotide cyclase"/>
    <property type="match status" value="2"/>
</dbReference>
<proteinExistence type="predicted"/>
<evidence type="ECO:0000256" key="1">
    <source>
        <dbReference type="ARBA" id="ARBA00022741"/>
    </source>
</evidence>
<keyword evidence="3" id="KW-0456">Lyase</keyword>
<feature type="domain" description="Guanylate cyclase" evidence="5">
    <location>
        <begin position="111"/>
        <end position="247"/>
    </location>
</feature>
<dbReference type="GO" id="GO:0035556">
    <property type="term" value="P:intracellular signal transduction"/>
    <property type="evidence" value="ECO:0007669"/>
    <property type="project" value="InterPro"/>
</dbReference>
<evidence type="ECO:0000313" key="7">
    <source>
        <dbReference type="Proteomes" id="UP000838878"/>
    </source>
</evidence>
<feature type="domain" description="Guanylate cyclase" evidence="5">
    <location>
        <begin position="473"/>
        <end position="511"/>
    </location>
</feature>
<accession>A0A8J9VQS9</accession>
<dbReference type="Proteomes" id="UP000838878">
    <property type="component" value="Chromosome 9"/>
</dbReference>
<dbReference type="SUPFAM" id="SSF55073">
    <property type="entry name" value="Nucleotide cyclase"/>
    <property type="match status" value="2"/>
</dbReference>
<evidence type="ECO:0000259" key="5">
    <source>
        <dbReference type="PROSITE" id="PS50125"/>
    </source>
</evidence>
<dbReference type="GO" id="GO:0004016">
    <property type="term" value="F:adenylate cyclase activity"/>
    <property type="evidence" value="ECO:0007669"/>
    <property type="project" value="TreeGrafter"/>
</dbReference>
<keyword evidence="1" id="KW-0547">Nucleotide-binding</keyword>
<evidence type="ECO:0000256" key="3">
    <source>
        <dbReference type="ARBA" id="ARBA00023239"/>
    </source>
</evidence>
<dbReference type="SUPFAM" id="SSF52540">
    <property type="entry name" value="P-loop containing nucleoside triphosphate hydrolases"/>
    <property type="match status" value="1"/>
</dbReference>
<dbReference type="Pfam" id="PF00211">
    <property type="entry name" value="Guanylate_cyc"/>
    <property type="match status" value="1"/>
</dbReference>
<evidence type="ECO:0000256" key="4">
    <source>
        <dbReference type="SAM" id="Coils"/>
    </source>
</evidence>
<dbReference type="Gene3D" id="3.40.50.300">
    <property type="entry name" value="P-loop containing nucleotide triphosphate hydrolases"/>
    <property type="match status" value="1"/>
</dbReference>
<evidence type="ECO:0000313" key="6">
    <source>
        <dbReference type="EMBL" id="CAH0731825.1"/>
    </source>
</evidence>
<organism evidence="6 7">
    <name type="scientific">Brenthis ino</name>
    <name type="common">lesser marbled fritillary</name>
    <dbReference type="NCBI Taxonomy" id="405034"/>
    <lineage>
        <taxon>Eukaryota</taxon>
        <taxon>Metazoa</taxon>
        <taxon>Ecdysozoa</taxon>
        <taxon>Arthropoda</taxon>
        <taxon>Hexapoda</taxon>
        <taxon>Insecta</taxon>
        <taxon>Pterygota</taxon>
        <taxon>Neoptera</taxon>
        <taxon>Endopterygota</taxon>
        <taxon>Lepidoptera</taxon>
        <taxon>Glossata</taxon>
        <taxon>Ditrysia</taxon>
        <taxon>Papilionoidea</taxon>
        <taxon>Nymphalidae</taxon>
        <taxon>Heliconiinae</taxon>
        <taxon>Argynnini</taxon>
        <taxon>Brenthis</taxon>
    </lineage>
</organism>
<evidence type="ECO:0000256" key="2">
    <source>
        <dbReference type="ARBA" id="ARBA00022840"/>
    </source>
</evidence>
<dbReference type="OrthoDB" id="194468at2759"/>
<name>A0A8J9VQS9_9NEOP</name>
<reference evidence="6" key="1">
    <citation type="submission" date="2021-12" db="EMBL/GenBank/DDBJ databases">
        <authorList>
            <person name="Martin H S."/>
        </authorList>
    </citation>
    <scope>NUCLEOTIDE SEQUENCE</scope>
</reference>
<dbReference type="PROSITE" id="PS50125">
    <property type="entry name" value="GUANYLATE_CYCLASE_2"/>
    <property type="match status" value="2"/>
</dbReference>
<dbReference type="PANTHER" id="PTHR16305:SF28">
    <property type="entry name" value="GUANYLATE CYCLASE DOMAIN-CONTAINING PROTEIN"/>
    <property type="match status" value="1"/>
</dbReference>
<dbReference type="GO" id="GO:0005737">
    <property type="term" value="C:cytoplasm"/>
    <property type="evidence" value="ECO:0007669"/>
    <property type="project" value="TreeGrafter"/>
</dbReference>
<dbReference type="InterPro" id="IPR029787">
    <property type="entry name" value="Nucleotide_cyclase"/>
</dbReference>
<dbReference type="InterPro" id="IPR001054">
    <property type="entry name" value="A/G_cyclase"/>
</dbReference>
<feature type="non-terminal residue" evidence="6">
    <location>
        <position position="1789"/>
    </location>
</feature>
<dbReference type="InterPro" id="IPR027417">
    <property type="entry name" value="P-loop_NTPase"/>
</dbReference>
<sequence length="1789" mass="204148">MNFRRSRARSHRNSMNIMVSTERWRSYSRKLSRRDIDTEGNSEDDMPKTADLKDWMEDLFSQNNVTIDQTDQDVEVNLTKKQTLILSTLVPDQILLMDNFNSVDSKRFVGVLMMADVSGYTALSEKYNNTGKSGTYRLTVTLNTYLGSLIEVIYSHGGDIIKFAGDAFLALWKTDKRTFLCHTIHTAIACALIIQHSYGSYETDVKVNLKVKLAISAGNLIFAPIESGIDMNYIIVGLPVLEAKIAESLCASGEVKLTPTAWGHCYSRNYDHVISGDGHVTIKAILYDPHEKDVSKPFLGFGAMIRQVNKPYIALENVADFLLDDSKNLNSSAILKKNEWLSLRKTILLAEERNIGADIRKFMIRPVLTQIDAHQPLEYLTEMRQVSVLFITLKPKECSFPQLITIVNNSYQITCEIVYKSMGCVNKIILFDKDIMILVIFGLRGFKHESEAQAALKCAYSVKKSVSALDGVLEVSIGVTTGQVYCGVVGHPLRREFTVIGAIVNKAARFMCGFHNKITCDEATFVKSKMSSNGFTLQQPVELKGIVQPGKIFEYTEEIRVKELFNIPLIPPLLNRHDEMEYFEDWINDHHLKYRSFDALLLIGESRIGKSRLLEWMARFTRNENFNVCYLCLTSIHSATTYLALSQIVEQIMGLKESFSGFEKEERIVNLLKYYSEDLCYLNNILKVRFAYHEGIYSQDEKVRKEKAKSIFKKIIDSLSSTYIIFLDDLQNLDSSSWEFLTIMFQSMKIFTVLTVTRGKFSSVHSWLYAVFINNNIRKVILGCLNSIWIAPLACQILDVHAVSKDLCSALKTKCDGIPGLVETFIVHLFSNGALEIKKINKNELENWADQDLQFPDPALLLPVALNAKDQIALNELLQENVAENISICFVTQKEQLNIDLNAQNVDALIMMQIDSLTPYQQLLLKIASVIGNILSRDLLESIMYENNPLTTAKAIKRLFAMRILCCANVKYSKGSTSTVMSTCSEPVILTCDCVFDYDPELNDNLPKYAFCKAMKFKNKKSRKTFYELLPLNQKKEFHSRIVKYLENNKQKCPECGGVLMVVQSTWNLQPQVPYINKYSADMSMQEENMQIQHQNDCEMTIEEISQISNNTQESLEFRKVKSESFNKTNSKTNIVTNSDTNIKKLSNKNLSPQTPILKIKSNDDEDRDTCRRSTKRVTMTDVNFKSFSSDVINTNTIFDMLRAVTEAKFISEWHNMGAIDSDDCLKIDKNEKQKKSFYIILEKGVSQINFNRCSCAELNIIIHEQLIHHAQKAEMKIKAMDLLIQYCYLNVLENNFEIAIPKLEEAENTCLEKSVTKEFDLHKIRFLGKIYSLKAASFLLSGRLTAAKTNIEKAARIYRINLRKISDIFQLQDVFTALRLKHQKYNLHNTLMRKDSIFFLNVATMLYSTLDDESTFRIAALRSLHLVQKVECNVIDICDTFTNAIQLELDRGVPESTVELEKMANKCLENTHKPIQGDELFAIGKLFLAIFRARTARGQLAATIRSGFRALVISRFLGADKISIDIIPDLFYFLLSRCRIKEAVDVVKLLIQMGENHATLEFETWYYALCIDMILDAGFQLESPYEISRFAEYSIDKGKAAGEGRRRLIVGLWTFWLRVDSEQKAKRYETEALNWLVHNADEGSMKSIISGMRLAEGMLESLAKKVDDLRKVVDLMELRSLADRELTNLEKDIRLLRAIYPRWLLLKANSLSLSGRQTAATTLVNQALEEARKINNRLEEALALATNSNSQIWIQNARNFRFSSWNASTMNARTSWHKILYKMTTKGI</sequence>
<feature type="coiled-coil region" evidence="4">
    <location>
        <begin position="1653"/>
        <end position="1680"/>
    </location>
</feature>
<dbReference type="FunFam" id="3.30.70.1230:FF:000017">
    <property type="entry name" value="Adenylate cyclase type 10"/>
    <property type="match status" value="1"/>
</dbReference>
<dbReference type="PANTHER" id="PTHR16305">
    <property type="entry name" value="TESTICULAR SOLUBLE ADENYLYL CYCLASE"/>
    <property type="match status" value="1"/>
</dbReference>
<protein>
    <recommendedName>
        <fullName evidence="5">Guanylate cyclase domain-containing protein</fullName>
    </recommendedName>
</protein>
<dbReference type="EMBL" id="OV170229">
    <property type="protein sequence ID" value="CAH0731825.1"/>
    <property type="molecule type" value="Genomic_DNA"/>
</dbReference>
<gene>
    <name evidence="6" type="ORF">BINO364_LOCUS16605</name>
</gene>
<dbReference type="GO" id="GO:0005524">
    <property type="term" value="F:ATP binding"/>
    <property type="evidence" value="ECO:0007669"/>
    <property type="project" value="UniProtKB-KW"/>
</dbReference>
<keyword evidence="7" id="KW-1185">Reference proteome</keyword>
<keyword evidence="4" id="KW-0175">Coiled coil</keyword>
<dbReference type="GO" id="GO:0009190">
    <property type="term" value="P:cyclic nucleotide biosynthetic process"/>
    <property type="evidence" value="ECO:0007669"/>
    <property type="project" value="InterPro"/>
</dbReference>
<keyword evidence="2" id="KW-0067">ATP-binding</keyword>
<dbReference type="CDD" id="cd07302">
    <property type="entry name" value="CHD"/>
    <property type="match status" value="2"/>
</dbReference>